<organism evidence="2 3">
    <name type="scientific">Algoriella xinjiangensis</name>
    <dbReference type="NCBI Taxonomy" id="684065"/>
    <lineage>
        <taxon>Bacteria</taxon>
        <taxon>Pseudomonadati</taxon>
        <taxon>Bacteroidota</taxon>
        <taxon>Flavobacteriia</taxon>
        <taxon>Flavobacteriales</taxon>
        <taxon>Weeksellaceae</taxon>
        <taxon>Algoriella</taxon>
    </lineage>
</organism>
<accession>A0A1I5BDY0</accession>
<evidence type="ECO:0000313" key="2">
    <source>
        <dbReference type="EMBL" id="SFN72880.1"/>
    </source>
</evidence>
<dbReference type="AlphaFoldDB" id="A0A1I5BDY0"/>
<reference evidence="3" key="1">
    <citation type="submission" date="2016-10" db="EMBL/GenBank/DDBJ databases">
        <authorList>
            <person name="Varghese N."/>
            <person name="Submissions S."/>
        </authorList>
    </citation>
    <scope>NUCLEOTIDE SEQUENCE [LARGE SCALE GENOMIC DNA]</scope>
    <source>
        <strain evidence="3">XJ109</strain>
    </source>
</reference>
<dbReference type="InterPro" id="IPR007421">
    <property type="entry name" value="Schlafen_AlbA_2_dom"/>
</dbReference>
<dbReference type="Pfam" id="PF13749">
    <property type="entry name" value="HATPase_c_4"/>
    <property type="match status" value="1"/>
</dbReference>
<dbReference type="STRING" id="684065.SAMN05421738_1301"/>
<dbReference type="EMBL" id="FOUZ01000030">
    <property type="protein sequence ID" value="SFN72880.1"/>
    <property type="molecule type" value="Genomic_DNA"/>
</dbReference>
<dbReference type="Gene3D" id="3.30.950.30">
    <property type="entry name" value="Schlafen, AAA domain"/>
    <property type="match status" value="1"/>
</dbReference>
<dbReference type="Gene3D" id="3.30.565.60">
    <property type="match status" value="1"/>
</dbReference>
<dbReference type="GO" id="GO:0004386">
    <property type="term" value="F:helicase activity"/>
    <property type="evidence" value="ECO:0007669"/>
    <property type="project" value="UniProtKB-KW"/>
</dbReference>
<dbReference type="OrthoDB" id="9807907at2"/>
<dbReference type="InterPro" id="IPR038461">
    <property type="entry name" value="Schlafen_AlbA_2_dom_sf"/>
</dbReference>
<feature type="domain" description="Schlafen AlbA-2" evidence="1">
    <location>
        <begin position="21"/>
        <end position="134"/>
    </location>
</feature>
<dbReference type="PANTHER" id="PTHR30595">
    <property type="entry name" value="GLPR-RELATED TRANSCRIPTIONAL REPRESSOR"/>
    <property type="match status" value="1"/>
</dbReference>
<keyword evidence="2" id="KW-0547">Nucleotide-binding</keyword>
<dbReference type="InterPro" id="IPR038475">
    <property type="entry name" value="RecG_C_sf"/>
</dbReference>
<keyword evidence="2" id="KW-0347">Helicase</keyword>
<gene>
    <name evidence="2" type="ORF">SAMN05421738_1301</name>
</gene>
<keyword evidence="2" id="KW-0378">Hydrolase</keyword>
<sequence length="459" mass="52146">MKIDTIIITQEQVNKILEIEESHFADFKSKRISPSKLTNTISALANAVGGEVYIGIEEIENKSKKSWDGFSTIEDANGFIQVFEKLFPLGDNFSYTFLHYNNSYVLKIEIKKNKDIIVANDGEIYKRRSAQNLKIRSQEEIERLKLDKGLYSFEDNTLDIPVEFVSDSLSIYEFMIEIIPTNEPLAWLKKQLLILGDKPKVSAVLLFSDEPQAALPKQSAIKIYKYRTKALEGTRETLDFDPISIEGNLYNIIKESVAKVKEIIESSKILDEYGLQSVNYPAIALHEIITNAVLHRDYSIQADIHIRIFDNRVEIESPGVLPGHVTIRNILNEQFARNGTLVRLINKFPDAPNKDVGEGLNSAFDEIKNLRLKKPSIVEKENSVLVTILHEPLASAEQLIIEYLETHDEITNAEGRELTGVSSADIMKQTFYKLRDKGLIKKSDDDGKQGRKSSWIKIK</sequence>
<dbReference type="PANTHER" id="PTHR30595:SF6">
    <property type="entry name" value="SCHLAFEN ALBA-2 DOMAIN-CONTAINING PROTEIN"/>
    <property type="match status" value="1"/>
</dbReference>
<dbReference type="RefSeq" id="WP_092910685.1">
    <property type="nucleotide sequence ID" value="NZ_FOUZ01000030.1"/>
</dbReference>
<protein>
    <submittedName>
        <fullName evidence="2">ATP-dependent DNA helicase RecG</fullName>
    </submittedName>
</protein>
<dbReference type="Pfam" id="PF04326">
    <property type="entry name" value="SLFN_AlbA_2"/>
    <property type="match status" value="1"/>
</dbReference>
<keyword evidence="2" id="KW-0067">ATP-binding</keyword>
<evidence type="ECO:0000259" key="1">
    <source>
        <dbReference type="Pfam" id="PF04326"/>
    </source>
</evidence>
<dbReference type="Proteomes" id="UP000199149">
    <property type="component" value="Unassembled WGS sequence"/>
</dbReference>
<name>A0A1I5BDY0_9FLAO</name>
<keyword evidence="3" id="KW-1185">Reference proteome</keyword>
<evidence type="ECO:0000313" key="3">
    <source>
        <dbReference type="Proteomes" id="UP000199149"/>
    </source>
</evidence>
<proteinExistence type="predicted"/>